<organism evidence="3 4">
    <name type="scientific">Monascus purpureus</name>
    <name type="common">Red mold</name>
    <name type="synonym">Monascus anka</name>
    <dbReference type="NCBI Taxonomy" id="5098"/>
    <lineage>
        <taxon>Eukaryota</taxon>
        <taxon>Fungi</taxon>
        <taxon>Dikarya</taxon>
        <taxon>Ascomycota</taxon>
        <taxon>Pezizomycotina</taxon>
        <taxon>Eurotiomycetes</taxon>
        <taxon>Eurotiomycetidae</taxon>
        <taxon>Eurotiales</taxon>
        <taxon>Aspergillaceae</taxon>
        <taxon>Monascus</taxon>
    </lineage>
</organism>
<dbReference type="Proteomes" id="UP000319663">
    <property type="component" value="Unassembled WGS sequence"/>
</dbReference>
<evidence type="ECO:0008006" key="5">
    <source>
        <dbReference type="Google" id="ProtNLM"/>
    </source>
</evidence>
<evidence type="ECO:0000256" key="1">
    <source>
        <dbReference type="SAM" id="MobiDB-lite"/>
    </source>
</evidence>
<keyword evidence="2" id="KW-0812">Transmembrane</keyword>
<feature type="transmembrane region" description="Helical" evidence="2">
    <location>
        <begin position="111"/>
        <end position="129"/>
    </location>
</feature>
<dbReference type="OrthoDB" id="5090196at2759"/>
<reference evidence="3 4" key="1">
    <citation type="submission" date="2019-06" db="EMBL/GenBank/DDBJ databases">
        <title>Wine fermentation using esterase from Monascus purpureus.</title>
        <authorList>
            <person name="Geng C."/>
            <person name="Zhang Y."/>
        </authorList>
    </citation>
    <scope>NUCLEOTIDE SEQUENCE [LARGE SCALE GENOMIC DNA]</scope>
    <source>
        <strain evidence="3">HQ1</strain>
    </source>
</reference>
<comment type="caution">
    <text evidence="3">The sequence shown here is derived from an EMBL/GenBank/DDBJ whole genome shotgun (WGS) entry which is preliminary data.</text>
</comment>
<keyword evidence="2" id="KW-0472">Membrane</keyword>
<dbReference type="EMBL" id="VIFY01000190">
    <property type="protein sequence ID" value="TQB68789.1"/>
    <property type="molecule type" value="Genomic_DNA"/>
</dbReference>
<evidence type="ECO:0000313" key="3">
    <source>
        <dbReference type="EMBL" id="TQB68789.1"/>
    </source>
</evidence>
<dbReference type="AlphaFoldDB" id="A0A507QJV0"/>
<proteinExistence type="predicted"/>
<keyword evidence="2" id="KW-1133">Transmembrane helix</keyword>
<feature type="compositionally biased region" description="Low complexity" evidence="1">
    <location>
        <begin position="78"/>
        <end position="92"/>
    </location>
</feature>
<feature type="region of interest" description="Disordered" evidence="1">
    <location>
        <begin position="69"/>
        <end position="107"/>
    </location>
</feature>
<evidence type="ECO:0000313" key="4">
    <source>
        <dbReference type="Proteomes" id="UP000319663"/>
    </source>
</evidence>
<gene>
    <name evidence="3" type="ORF">MPDQ_002831</name>
</gene>
<accession>A0A507QJV0</accession>
<sequence>MRKQDKQRYSACGHVESSDISLFFDLDSNAEHSFVRISEKQLQLSLAPPPGMSVRPAVLRCAFPVPSSFPSRANQTTRSLQRSLRQPHLQQQQHHRFYSSSSSPSSSQFKILPFVALIAIGTGSYVFLVRSRTANRQNQIVQQEQE</sequence>
<name>A0A507QJV0_MONPU</name>
<protein>
    <recommendedName>
        <fullName evidence="5">Transmembrane protein</fullName>
    </recommendedName>
</protein>
<evidence type="ECO:0000256" key="2">
    <source>
        <dbReference type="SAM" id="Phobius"/>
    </source>
</evidence>
<keyword evidence="4" id="KW-1185">Reference proteome</keyword>